<dbReference type="PANTHER" id="PTHR11573:SF6">
    <property type="entry name" value="RIBONUCLEOSIDE-DIPHOSPHATE REDUCTASE LARGE SUBUNIT"/>
    <property type="match status" value="1"/>
</dbReference>
<evidence type="ECO:0000256" key="2">
    <source>
        <dbReference type="ARBA" id="ARBA00023116"/>
    </source>
</evidence>
<name>A0A9Q2CX98_9STAP</name>
<keyword evidence="3 6" id="KW-0560">Oxidoreductase</keyword>
<organism evidence="6 7">
    <name type="scientific">Nosocomiicoccus ampullae</name>
    <dbReference type="NCBI Taxonomy" id="489910"/>
    <lineage>
        <taxon>Bacteria</taxon>
        <taxon>Bacillati</taxon>
        <taxon>Bacillota</taxon>
        <taxon>Bacilli</taxon>
        <taxon>Bacillales</taxon>
        <taxon>Staphylococcaceae</taxon>
        <taxon>Nosocomiicoccus</taxon>
    </lineage>
</organism>
<evidence type="ECO:0000313" key="7">
    <source>
        <dbReference type="Proteomes" id="UP000579136"/>
    </source>
</evidence>
<comment type="similarity">
    <text evidence="1 3">Belongs to the ribonucleoside diphosphate reductase large chain family.</text>
</comment>
<comment type="function">
    <text evidence="3">Provides the precursors necessary for DNA synthesis. Catalyzes the biosynthesis of deoxyribonucleotides from the corresponding ribonucleotides.</text>
</comment>
<comment type="caution">
    <text evidence="6">The sequence shown here is derived from an EMBL/GenBank/DDBJ whole genome shotgun (WGS) entry which is preliminary data.</text>
</comment>
<dbReference type="PANTHER" id="PTHR11573">
    <property type="entry name" value="RIBONUCLEOSIDE-DIPHOSPHATE REDUCTASE LARGE CHAIN"/>
    <property type="match status" value="1"/>
</dbReference>
<dbReference type="NCBIfam" id="NF006577">
    <property type="entry name" value="PRK09102.1"/>
    <property type="match status" value="1"/>
</dbReference>
<feature type="domain" description="Ribonucleotide reductase large subunit C-terminal" evidence="5">
    <location>
        <begin position="388"/>
        <end position="541"/>
    </location>
</feature>
<dbReference type="InterPro" id="IPR039718">
    <property type="entry name" value="Rrm1"/>
</dbReference>
<dbReference type="GO" id="GO:0005971">
    <property type="term" value="C:ribonucleoside-diphosphate reductase complex"/>
    <property type="evidence" value="ECO:0007669"/>
    <property type="project" value="TreeGrafter"/>
</dbReference>
<gene>
    <name evidence="6" type="ORF">HNQ45_000035</name>
</gene>
<dbReference type="InterPro" id="IPR013509">
    <property type="entry name" value="RNR_lsu_N"/>
</dbReference>
<evidence type="ECO:0000256" key="1">
    <source>
        <dbReference type="ARBA" id="ARBA00010406"/>
    </source>
</evidence>
<sequence>MAKQPFYWLNEDSRVFLERGYLSEGETPEQRIRNIADKAEEILNIDGFSDKFYDYMSRGFYSLSSPVWSNFGKKRALSISCFGSYIEDNVPSIMDTASEVALMSKYGGGTSGYFGAIRPRGSEITDNGHTSGSVHFMKLFEQVTDTISQGSVRRGRFSPYLPIEHGDIDEFLDIGTEGNPIQTLTHGVSVTDQWLEEMIKGDEEKRDTWAKLLSRRVQMGYPYIFFHDNANNDTVDVYKDKGLTINNSNLCSEIMLPNKEDWSFVCNLSSMNIERYDEWKETDAVETMIYFLDAVMSEFISDLESMRDSEDEELRAAFKHMKRAYKFAVENRALGLGVLGWHSYLQANMIPFESIEANKINSQIFSFMRKRAYKASEELAEKFGEPEMLKGYGRRNATLLAVAPTTSSSFILGQVSKSIEPFMSNYFVVDTAKVKKTMINPYLEEILKEKGKHTEEIMKSIRDNDGSVQHLDFLSAKEKEVFKTFGELNQYNVIEQASTRQQFIDQGQSLNIMVNPSHITAEELNELHLFAWANGIKSLYYQHGTNAAQQFNLSKICINCEA</sequence>
<dbReference type="Gene3D" id="3.20.70.20">
    <property type="match status" value="1"/>
</dbReference>
<dbReference type="Pfam" id="PF00317">
    <property type="entry name" value="Ribonuc_red_lgN"/>
    <property type="match status" value="1"/>
</dbReference>
<comment type="catalytic activity">
    <reaction evidence="3">
        <text>a 2'-deoxyribonucleoside 5'-diphosphate + [thioredoxin]-disulfide + H2O = a ribonucleoside 5'-diphosphate + [thioredoxin]-dithiol</text>
        <dbReference type="Rhea" id="RHEA:23252"/>
        <dbReference type="Rhea" id="RHEA-COMP:10698"/>
        <dbReference type="Rhea" id="RHEA-COMP:10700"/>
        <dbReference type="ChEBI" id="CHEBI:15377"/>
        <dbReference type="ChEBI" id="CHEBI:29950"/>
        <dbReference type="ChEBI" id="CHEBI:50058"/>
        <dbReference type="ChEBI" id="CHEBI:57930"/>
        <dbReference type="ChEBI" id="CHEBI:73316"/>
        <dbReference type="EC" id="1.17.4.1"/>
    </reaction>
</comment>
<evidence type="ECO:0000259" key="4">
    <source>
        <dbReference type="Pfam" id="PF00317"/>
    </source>
</evidence>
<dbReference type="InterPro" id="IPR013350">
    <property type="entry name" value="RNR_alpha"/>
</dbReference>
<keyword evidence="2 3" id="KW-0215">Deoxyribonucleotide synthesis</keyword>
<feature type="domain" description="Ribonucleotide reductase large subunit C-terminal" evidence="5">
    <location>
        <begin position="80"/>
        <end position="201"/>
    </location>
</feature>
<proteinExistence type="inferred from homology"/>
<evidence type="ECO:0000256" key="3">
    <source>
        <dbReference type="RuleBase" id="RU003410"/>
    </source>
</evidence>
<feature type="domain" description="Ribonucleotide reductase large subunit N-terminal" evidence="4">
    <location>
        <begin position="13"/>
        <end position="75"/>
    </location>
</feature>
<dbReference type="InterPro" id="IPR000788">
    <property type="entry name" value="RNR_lg_C"/>
</dbReference>
<evidence type="ECO:0000259" key="5">
    <source>
        <dbReference type="Pfam" id="PF02867"/>
    </source>
</evidence>
<dbReference type="Pfam" id="PF02867">
    <property type="entry name" value="Ribonuc_red_lgC"/>
    <property type="match status" value="3"/>
</dbReference>
<dbReference type="Proteomes" id="UP000579136">
    <property type="component" value="Unassembled WGS sequence"/>
</dbReference>
<dbReference type="AlphaFoldDB" id="A0A9Q2CX98"/>
<evidence type="ECO:0000313" key="6">
    <source>
        <dbReference type="EMBL" id="MBB5175177.1"/>
    </source>
</evidence>
<reference evidence="6 7" key="1">
    <citation type="submission" date="2020-08" db="EMBL/GenBank/DDBJ databases">
        <title>Genomic Encyclopedia of Type Strains, Phase IV (KMG-IV): sequencing the most valuable type-strain genomes for metagenomic binning, comparative biology and taxonomic classification.</title>
        <authorList>
            <person name="Goeker M."/>
        </authorList>
    </citation>
    <scope>NUCLEOTIDE SEQUENCE [LARGE SCALE GENOMIC DNA]</scope>
    <source>
        <strain evidence="6 7">DSM 19163</strain>
    </source>
</reference>
<protein>
    <recommendedName>
        <fullName evidence="3">Ribonucleoside-diphosphate reductase</fullName>
        <ecNumber evidence="3">1.17.4.1</ecNumber>
    </recommendedName>
</protein>
<keyword evidence="7" id="KW-1185">Reference proteome</keyword>
<dbReference type="RefSeq" id="WP_183672614.1">
    <property type="nucleotide sequence ID" value="NZ_CBCRYX010000011.1"/>
</dbReference>
<dbReference type="PRINTS" id="PR01183">
    <property type="entry name" value="RIBORDTASEM1"/>
</dbReference>
<dbReference type="NCBIfam" id="TIGR02510">
    <property type="entry name" value="NrdE-prime"/>
    <property type="match status" value="1"/>
</dbReference>
<dbReference type="GO" id="GO:0005524">
    <property type="term" value="F:ATP binding"/>
    <property type="evidence" value="ECO:0007669"/>
    <property type="project" value="InterPro"/>
</dbReference>
<dbReference type="GO" id="GO:0004748">
    <property type="term" value="F:ribonucleoside-diphosphate reductase activity, thioredoxin disulfide as acceptor"/>
    <property type="evidence" value="ECO:0007669"/>
    <property type="project" value="UniProtKB-EC"/>
</dbReference>
<dbReference type="GO" id="GO:0009263">
    <property type="term" value="P:deoxyribonucleotide biosynthetic process"/>
    <property type="evidence" value="ECO:0007669"/>
    <property type="project" value="UniProtKB-KW"/>
</dbReference>
<dbReference type="SUPFAM" id="SSF51998">
    <property type="entry name" value="PFL-like glycyl radical enzymes"/>
    <property type="match status" value="1"/>
</dbReference>
<feature type="domain" description="Ribonucleotide reductase large subunit C-terminal" evidence="5">
    <location>
        <begin position="205"/>
        <end position="384"/>
    </location>
</feature>
<dbReference type="EMBL" id="JACHHF010000001">
    <property type="protein sequence ID" value="MBB5175177.1"/>
    <property type="molecule type" value="Genomic_DNA"/>
</dbReference>
<dbReference type="EC" id="1.17.4.1" evidence="3"/>
<accession>A0A9Q2CX98</accession>